<dbReference type="AlphaFoldDB" id="A0A248JSP9"/>
<organism evidence="7 8">
    <name type="scientific">Nitrospirillum viridazoti CBAmc</name>
    <dbReference type="NCBI Taxonomy" id="1441467"/>
    <lineage>
        <taxon>Bacteria</taxon>
        <taxon>Pseudomonadati</taxon>
        <taxon>Pseudomonadota</taxon>
        <taxon>Alphaproteobacteria</taxon>
        <taxon>Rhodospirillales</taxon>
        <taxon>Azospirillaceae</taxon>
        <taxon>Nitrospirillum</taxon>
        <taxon>Nitrospirillum viridazoti</taxon>
    </lineage>
</organism>
<dbReference type="PANTHER" id="PTHR34001:SF3">
    <property type="entry name" value="BLL7405 PROTEIN"/>
    <property type="match status" value="1"/>
</dbReference>
<evidence type="ECO:0000256" key="4">
    <source>
        <dbReference type="ARBA" id="ARBA00038306"/>
    </source>
</evidence>
<evidence type="ECO:0000313" key="7">
    <source>
        <dbReference type="EMBL" id="ASG21705.1"/>
    </source>
</evidence>
<dbReference type="EMBL" id="CP022110">
    <property type="protein sequence ID" value="ASG21705.1"/>
    <property type="molecule type" value="Genomic_DNA"/>
</dbReference>
<dbReference type="Pfam" id="PF13505">
    <property type="entry name" value="OMP_b-brl"/>
    <property type="match status" value="1"/>
</dbReference>
<comment type="subcellular location">
    <subcellularLocation>
        <location evidence="1">Membrane</location>
    </subcellularLocation>
</comment>
<keyword evidence="8" id="KW-1185">Reference proteome</keyword>
<keyword evidence="3" id="KW-0472">Membrane</keyword>
<comment type="similarity">
    <text evidence="4">Belongs to the Omp25/RopB family.</text>
</comment>
<dbReference type="InterPro" id="IPR011250">
    <property type="entry name" value="OMP/PagP_B-barrel"/>
</dbReference>
<dbReference type="InterPro" id="IPR006315">
    <property type="entry name" value="OM_autotransptr_brl_dom"/>
</dbReference>
<keyword evidence="2 5" id="KW-0732">Signal</keyword>
<evidence type="ECO:0000256" key="2">
    <source>
        <dbReference type="ARBA" id="ARBA00022729"/>
    </source>
</evidence>
<gene>
    <name evidence="7" type="ORF">Y958_13520</name>
</gene>
<name>A0A248JSP9_9PROT</name>
<accession>A0A248JSP9</accession>
<dbReference type="InterPro" id="IPR027385">
    <property type="entry name" value="Beta-barrel_OMP"/>
</dbReference>
<feature type="domain" description="Outer membrane protein beta-barrel" evidence="6">
    <location>
        <begin position="11"/>
        <end position="214"/>
    </location>
</feature>
<reference evidence="7 8" key="1">
    <citation type="submission" date="2017-06" db="EMBL/GenBank/DDBJ databases">
        <title>Complete genome sequence of Nitrospirillum amazonense strain CBAmC, an endophytic nitrogen-fixing and plant growth-promoting bacterium, isolated from sugarcane.</title>
        <authorList>
            <person name="Schwab S."/>
            <person name="dos Santos Teixeira K.R."/>
            <person name="Simoes Araujo J.L."/>
            <person name="Soares Vidal M."/>
            <person name="Borges de Freitas H.R."/>
            <person name="Rivello Crivelaro A.L."/>
            <person name="Bueno de Camargo Nunes A."/>
            <person name="dos Santos C.M."/>
            <person name="Palmeira da Silva Rosa D."/>
            <person name="da Silva Padilha D."/>
            <person name="da Silva E."/>
            <person name="Araujo Terra L."/>
            <person name="Soares Mendes V."/>
            <person name="Farinelli L."/>
            <person name="Magalhaes Cruz L."/>
            <person name="Baldani J.I."/>
        </authorList>
    </citation>
    <scope>NUCLEOTIDE SEQUENCE [LARGE SCALE GENOMIC DNA]</scope>
    <source>
        <strain evidence="7 8">CBAmC</strain>
    </source>
</reference>
<feature type="chain" id="PRO_5013145815" description="Outer membrane protein beta-barrel domain-containing protein" evidence="5">
    <location>
        <begin position="25"/>
        <end position="214"/>
    </location>
</feature>
<evidence type="ECO:0000256" key="3">
    <source>
        <dbReference type="ARBA" id="ARBA00023136"/>
    </source>
</evidence>
<dbReference type="Proteomes" id="UP000197153">
    <property type="component" value="Chromosome 1"/>
</dbReference>
<evidence type="ECO:0000256" key="1">
    <source>
        <dbReference type="ARBA" id="ARBA00004370"/>
    </source>
</evidence>
<sequence>MSRLRTIVLAASALVAVAATPALAQSTFDGGYVGANAGYDWFNAHQRATVGGQQSTPSHETQGFNGGLFAGYGQTVYDNIYVGAEGEANFYTGDRTYGDALGSYRVQPNYSAGVSARLGYVVQPDLLLFGRVGYQHTSIDTTNALTGGASRQYAQDYDGVKYGVGADYAIDEHLFTRIEYDYTDYSHSTRDLAGGQLRTTPDESQVRVGVGIRF</sequence>
<evidence type="ECO:0000256" key="5">
    <source>
        <dbReference type="SAM" id="SignalP"/>
    </source>
</evidence>
<protein>
    <recommendedName>
        <fullName evidence="6">Outer membrane protein beta-barrel domain-containing protein</fullName>
    </recommendedName>
</protein>
<dbReference type="Gene3D" id="2.40.160.20">
    <property type="match status" value="1"/>
</dbReference>
<dbReference type="NCBIfam" id="TIGR01414">
    <property type="entry name" value="autotrans_barl"/>
    <property type="match status" value="1"/>
</dbReference>
<dbReference type="PANTHER" id="PTHR34001">
    <property type="entry name" value="BLL7405 PROTEIN"/>
    <property type="match status" value="1"/>
</dbReference>
<dbReference type="KEGG" id="nao:Y958_13520"/>
<dbReference type="RefSeq" id="WP_081486429.1">
    <property type="nucleotide sequence ID" value="NZ_CP022110.1"/>
</dbReference>
<dbReference type="GO" id="GO:0019867">
    <property type="term" value="C:outer membrane"/>
    <property type="evidence" value="ECO:0007669"/>
    <property type="project" value="InterPro"/>
</dbReference>
<feature type="signal peptide" evidence="5">
    <location>
        <begin position="1"/>
        <end position="24"/>
    </location>
</feature>
<dbReference type="InterPro" id="IPR051692">
    <property type="entry name" value="OMP-like"/>
</dbReference>
<dbReference type="SUPFAM" id="SSF56925">
    <property type="entry name" value="OMPA-like"/>
    <property type="match status" value="1"/>
</dbReference>
<proteinExistence type="inferred from homology"/>
<evidence type="ECO:0000313" key="8">
    <source>
        <dbReference type="Proteomes" id="UP000197153"/>
    </source>
</evidence>
<evidence type="ECO:0000259" key="6">
    <source>
        <dbReference type="Pfam" id="PF13505"/>
    </source>
</evidence>